<feature type="transmembrane region" description="Helical" evidence="1">
    <location>
        <begin position="12"/>
        <end position="31"/>
    </location>
</feature>
<accession>A0A5R9BVZ9</accession>
<comment type="caution">
    <text evidence="2">The sequence shown here is derived from an EMBL/GenBank/DDBJ whole genome shotgun (WGS) entry which is preliminary data.</text>
</comment>
<proteinExistence type="predicted"/>
<dbReference type="EMBL" id="VBTH01000008">
    <property type="protein sequence ID" value="TLQ04270.1"/>
    <property type="molecule type" value="Genomic_DNA"/>
</dbReference>
<keyword evidence="1" id="KW-0812">Transmembrane</keyword>
<dbReference type="AlphaFoldDB" id="A0A5R9BVZ9"/>
<reference evidence="2 3" key="1">
    <citation type="submission" date="2019-05" db="EMBL/GenBank/DDBJ databases">
        <title>The metagenome of a microbial culture collection derived from dairy environment covers the genomic content of the human microbiome.</title>
        <authorList>
            <person name="Roder T."/>
            <person name="Wuthrich D."/>
            <person name="Sattari Z."/>
            <person name="Von Ah U."/>
            <person name="Bar C."/>
            <person name="Ronchi F."/>
            <person name="Macpherson A.J."/>
            <person name="Ganal-Vonarburg S.C."/>
            <person name="Bruggmann R."/>
            <person name="Vergeres G."/>
        </authorList>
    </citation>
    <scope>NUCLEOTIDE SEQUENCE [LARGE SCALE GENOMIC DNA]</scope>
    <source>
        <strain evidence="2 3">FAM 18815</strain>
    </source>
</reference>
<feature type="transmembrane region" description="Helical" evidence="1">
    <location>
        <begin position="37"/>
        <end position="56"/>
    </location>
</feature>
<dbReference type="OrthoDB" id="2311636at2"/>
<dbReference type="RefSeq" id="WP_138474315.1">
    <property type="nucleotide sequence ID" value="NZ_VBTH01000008.1"/>
</dbReference>
<keyword evidence="1" id="KW-1133">Transmembrane helix</keyword>
<dbReference type="Proteomes" id="UP000305541">
    <property type="component" value="Unassembled WGS sequence"/>
</dbReference>
<gene>
    <name evidence="2" type="ORF">FEZ51_05565</name>
</gene>
<evidence type="ECO:0000256" key="1">
    <source>
        <dbReference type="SAM" id="Phobius"/>
    </source>
</evidence>
<name>A0A5R9BVZ9_9LACO</name>
<sequence>MNMEFGKKINNVPLIKSIFWGVVAGGITLLFQYELSIAIGVALLVMLLISLGYYPLYLKKLYGAWSISKTKVYYFDMDNYLDCVKLIFMPSKRKFKEILLQSITSARVRQNNNQITSSSIFGIWYLPELFMPWLRPKYLVEITTMTGEIIELDLSWDKMWGKDDADEKIGEAIGILNAK</sequence>
<evidence type="ECO:0000313" key="3">
    <source>
        <dbReference type="Proteomes" id="UP000305541"/>
    </source>
</evidence>
<protein>
    <submittedName>
        <fullName evidence="2">Uncharacterized protein</fullName>
    </submittedName>
</protein>
<keyword evidence="1" id="KW-0472">Membrane</keyword>
<evidence type="ECO:0000313" key="2">
    <source>
        <dbReference type="EMBL" id="TLQ04270.1"/>
    </source>
</evidence>
<organism evidence="2 3">
    <name type="scientific">Pediococcus stilesii</name>
    <dbReference type="NCBI Taxonomy" id="331679"/>
    <lineage>
        <taxon>Bacteria</taxon>
        <taxon>Bacillati</taxon>
        <taxon>Bacillota</taxon>
        <taxon>Bacilli</taxon>
        <taxon>Lactobacillales</taxon>
        <taxon>Lactobacillaceae</taxon>
        <taxon>Pediococcus</taxon>
    </lineage>
</organism>